<accession>A0AAV3S366</accession>
<sequence length="152" mass="17352">MIITGKIVEQVEITAAGDVFHEFFAIRPHEVSTMSPDKIHGCDLHEGDWGKVGSIICWEFTHDGKKKSAREVIEALDEKNQIVKLRVIDGELKEQYKDILVTIEVKDHGDKHIVTWTMEYEKLNENIPDLVTLMELAIGITKDIESHHHGKK</sequence>
<keyword evidence="3" id="KW-1185">Reference proteome</keyword>
<evidence type="ECO:0000313" key="3">
    <source>
        <dbReference type="Proteomes" id="UP001454036"/>
    </source>
</evidence>
<dbReference type="SUPFAM" id="SSF55961">
    <property type="entry name" value="Bet v1-like"/>
    <property type="match status" value="1"/>
</dbReference>
<organism evidence="2 3">
    <name type="scientific">Lithospermum erythrorhizon</name>
    <name type="common">Purple gromwell</name>
    <name type="synonym">Lithospermum officinale var. erythrorhizon</name>
    <dbReference type="NCBI Taxonomy" id="34254"/>
    <lineage>
        <taxon>Eukaryota</taxon>
        <taxon>Viridiplantae</taxon>
        <taxon>Streptophyta</taxon>
        <taxon>Embryophyta</taxon>
        <taxon>Tracheophyta</taxon>
        <taxon>Spermatophyta</taxon>
        <taxon>Magnoliopsida</taxon>
        <taxon>eudicotyledons</taxon>
        <taxon>Gunneridae</taxon>
        <taxon>Pentapetalae</taxon>
        <taxon>asterids</taxon>
        <taxon>lamiids</taxon>
        <taxon>Boraginales</taxon>
        <taxon>Boraginaceae</taxon>
        <taxon>Boraginoideae</taxon>
        <taxon>Lithospermeae</taxon>
        <taxon>Lithospermum</taxon>
    </lineage>
</organism>
<dbReference type="AlphaFoldDB" id="A0AAV3S366"/>
<dbReference type="CDD" id="cd07816">
    <property type="entry name" value="Bet_v1-like"/>
    <property type="match status" value="1"/>
</dbReference>
<dbReference type="InterPro" id="IPR051761">
    <property type="entry name" value="MLP-like_ligand-binding"/>
</dbReference>
<proteinExistence type="predicted"/>
<name>A0AAV3S366_LITER</name>
<dbReference type="EMBL" id="BAABME010014672">
    <property type="protein sequence ID" value="GAA0187400.1"/>
    <property type="molecule type" value="Genomic_DNA"/>
</dbReference>
<protein>
    <recommendedName>
        <fullName evidence="1">Bet v I/Major latex protein domain-containing protein</fullName>
    </recommendedName>
</protein>
<gene>
    <name evidence="2" type="ORF">LIER_34688</name>
</gene>
<dbReference type="Proteomes" id="UP001454036">
    <property type="component" value="Unassembled WGS sequence"/>
</dbReference>
<dbReference type="InterPro" id="IPR023393">
    <property type="entry name" value="START-like_dom_sf"/>
</dbReference>
<comment type="caution">
    <text evidence="2">The sequence shown here is derived from an EMBL/GenBank/DDBJ whole genome shotgun (WGS) entry which is preliminary data.</text>
</comment>
<dbReference type="SMART" id="SM01037">
    <property type="entry name" value="Bet_v_1"/>
    <property type="match status" value="1"/>
</dbReference>
<dbReference type="PANTHER" id="PTHR31907">
    <property type="entry name" value="MLP-LIKE PROTEIN 423"/>
    <property type="match status" value="1"/>
</dbReference>
<evidence type="ECO:0000259" key="1">
    <source>
        <dbReference type="SMART" id="SM01037"/>
    </source>
</evidence>
<dbReference type="InterPro" id="IPR000916">
    <property type="entry name" value="Bet_v_I/MLP"/>
</dbReference>
<dbReference type="GO" id="GO:0006952">
    <property type="term" value="P:defense response"/>
    <property type="evidence" value="ECO:0007669"/>
    <property type="project" value="InterPro"/>
</dbReference>
<feature type="domain" description="Bet v I/Major latex protein" evidence="1">
    <location>
        <begin position="2"/>
        <end position="151"/>
    </location>
</feature>
<dbReference type="Pfam" id="PF00407">
    <property type="entry name" value="Bet_v_1"/>
    <property type="match status" value="1"/>
</dbReference>
<dbReference type="Gene3D" id="3.30.530.20">
    <property type="match status" value="1"/>
</dbReference>
<evidence type="ECO:0000313" key="2">
    <source>
        <dbReference type="EMBL" id="GAA0187400.1"/>
    </source>
</evidence>
<reference evidence="2 3" key="1">
    <citation type="submission" date="2024-01" db="EMBL/GenBank/DDBJ databases">
        <title>The complete chloroplast genome sequence of Lithospermum erythrorhizon: insights into the phylogenetic relationship among Boraginaceae species and the maternal lineages of purple gromwells.</title>
        <authorList>
            <person name="Okada T."/>
            <person name="Watanabe K."/>
        </authorList>
    </citation>
    <scope>NUCLEOTIDE SEQUENCE [LARGE SCALE GENOMIC DNA]</scope>
</reference>